<dbReference type="SUPFAM" id="SSF55874">
    <property type="entry name" value="ATPase domain of HSP90 chaperone/DNA topoisomerase II/histidine kinase"/>
    <property type="match status" value="1"/>
</dbReference>
<dbReference type="GO" id="GO:0005524">
    <property type="term" value="F:ATP binding"/>
    <property type="evidence" value="ECO:0007669"/>
    <property type="project" value="UniProtKB-KW"/>
</dbReference>
<evidence type="ECO:0000256" key="6">
    <source>
        <dbReference type="ARBA" id="ARBA00022777"/>
    </source>
</evidence>
<dbReference type="InterPro" id="IPR036890">
    <property type="entry name" value="HATPase_C_sf"/>
</dbReference>
<dbReference type="GO" id="GO:0016020">
    <property type="term" value="C:membrane"/>
    <property type="evidence" value="ECO:0007669"/>
    <property type="project" value="InterPro"/>
</dbReference>
<dbReference type="InterPro" id="IPR011712">
    <property type="entry name" value="Sig_transdc_His_kin_sub3_dim/P"/>
</dbReference>
<proteinExistence type="predicted"/>
<feature type="domain" description="Histidine kinase/HSP90-like ATPase" evidence="11">
    <location>
        <begin position="372"/>
        <end position="462"/>
    </location>
</feature>
<evidence type="ECO:0000313" key="13">
    <source>
        <dbReference type="Proteomes" id="UP000248544"/>
    </source>
</evidence>
<feature type="transmembrane region" description="Helical" evidence="10">
    <location>
        <begin position="528"/>
        <end position="548"/>
    </location>
</feature>
<evidence type="ECO:0000256" key="4">
    <source>
        <dbReference type="ARBA" id="ARBA00022679"/>
    </source>
</evidence>
<keyword evidence="7" id="KW-0067">ATP-binding</keyword>
<keyword evidence="10" id="KW-1133">Transmembrane helix</keyword>
<dbReference type="GO" id="GO:0000155">
    <property type="term" value="F:phosphorelay sensor kinase activity"/>
    <property type="evidence" value="ECO:0007669"/>
    <property type="project" value="InterPro"/>
</dbReference>
<dbReference type="AlphaFoldDB" id="A0A2W2EW58"/>
<gene>
    <name evidence="12" type="ORF">C1I98_33700</name>
</gene>
<dbReference type="InterPro" id="IPR050482">
    <property type="entry name" value="Sensor_HK_TwoCompSys"/>
</dbReference>
<keyword evidence="10" id="KW-0472">Membrane</keyword>
<evidence type="ECO:0000256" key="5">
    <source>
        <dbReference type="ARBA" id="ARBA00022741"/>
    </source>
</evidence>
<name>A0A2W2EW58_9ACTN</name>
<dbReference type="Pfam" id="PF13796">
    <property type="entry name" value="Sensor"/>
    <property type="match status" value="1"/>
</dbReference>
<dbReference type="EC" id="2.7.13.3" evidence="2"/>
<dbReference type="Gene3D" id="3.30.565.10">
    <property type="entry name" value="Histidine kinase-like ATPase, C-terminal domain"/>
    <property type="match status" value="1"/>
</dbReference>
<dbReference type="SMART" id="SM00387">
    <property type="entry name" value="HATPase_c"/>
    <property type="match status" value="1"/>
</dbReference>
<keyword evidence="6 12" id="KW-0418">Kinase</keyword>
<evidence type="ECO:0000256" key="10">
    <source>
        <dbReference type="SAM" id="Phobius"/>
    </source>
</evidence>
<evidence type="ECO:0000256" key="2">
    <source>
        <dbReference type="ARBA" id="ARBA00012438"/>
    </source>
</evidence>
<dbReference type="Gene3D" id="1.20.5.1930">
    <property type="match status" value="1"/>
</dbReference>
<dbReference type="GO" id="GO:0046983">
    <property type="term" value="F:protein dimerization activity"/>
    <property type="evidence" value="ECO:0007669"/>
    <property type="project" value="InterPro"/>
</dbReference>
<feature type="region of interest" description="Disordered" evidence="9">
    <location>
        <begin position="447"/>
        <end position="467"/>
    </location>
</feature>
<evidence type="ECO:0000256" key="8">
    <source>
        <dbReference type="ARBA" id="ARBA00023012"/>
    </source>
</evidence>
<evidence type="ECO:0000256" key="7">
    <source>
        <dbReference type="ARBA" id="ARBA00022840"/>
    </source>
</evidence>
<keyword evidence="4" id="KW-0808">Transferase</keyword>
<keyword evidence="3" id="KW-0597">Phosphoprotein</keyword>
<evidence type="ECO:0000256" key="3">
    <source>
        <dbReference type="ARBA" id="ARBA00022553"/>
    </source>
</evidence>
<feature type="transmembrane region" description="Helical" evidence="10">
    <location>
        <begin position="177"/>
        <end position="206"/>
    </location>
</feature>
<dbReference type="PANTHER" id="PTHR24421">
    <property type="entry name" value="NITRATE/NITRITE SENSOR PROTEIN NARX-RELATED"/>
    <property type="match status" value="1"/>
</dbReference>
<reference evidence="12 13" key="1">
    <citation type="submission" date="2018-01" db="EMBL/GenBank/DDBJ databases">
        <title>Draft genome sequence of Sphaerisporangium sp. 7K107.</title>
        <authorList>
            <person name="Sahin N."/>
            <person name="Saygin H."/>
            <person name="Ay H."/>
        </authorList>
    </citation>
    <scope>NUCLEOTIDE SEQUENCE [LARGE SCALE GENOMIC DNA]</scope>
    <source>
        <strain evidence="12 13">7K107</strain>
    </source>
</reference>
<protein>
    <recommendedName>
        <fullName evidence="2">histidine kinase</fullName>
        <ecNumber evidence="2">2.7.13.3</ecNumber>
    </recommendedName>
</protein>
<feature type="transmembrane region" description="Helical" evidence="10">
    <location>
        <begin position="486"/>
        <end position="508"/>
    </location>
</feature>
<accession>A0A2W2EW58</accession>
<evidence type="ECO:0000256" key="9">
    <source>
        <dbReference type="SAM" id="MobiDB-lite"/>
    </source>
</evidence>
<dbReference type="EMBL" id="POUA01000426">
    <property type="protein sequence ID" value="PZG26883.1"/>
    <property type="molecule type" value="Genomic_DNA"/>
</dbReference>
<dbReference type="InterPro" id="IPR025828">
    <property type="entry name" value="Put_sensor_dom"/>
</dbReference>
<keyword evidence="8" id="KW-0902">Two-component regulatory system</keyword>
<dbReference type="PANTHER" id="PTHR24421:SF10">
    <property type="entry name" value="NITRATE_NITRITE SENSOR PROTEIN NARQ"/>
    <property type="match status" value="1"/>
</dbReference>
<sequence length="566" mass="60315">MAVHRADDHARHVPVRHGHGAAAAALARARHRRVRPGLHVSEAVSVRRVSRVLWRPREYPLALARCLGLGAVGVVHVLVAALLLVTLLATATGLLAFLLLPAVRLTRVWTALARRLARDWSGVEIAPPYLPKPPPAVRQPDGWYRDGRNLYRTPRVPDFNRWMNWLLRDPATWRDMAWVVSYAFGGALPALLPYGLAGCGLVLAYGLGASPLALLAVAGPVALGVLAAPWVLRLHGLWLRVLLGPTERSRLARRVRHLAESRTETVDSQAAQLRGIERDLHDGAQARLVAIGMTLGAADHLLDSDPAAAEALIAKAREASAAALAELRRLVRGIRPPVLAERGLPGALRALAVDSPLDVRLDGDLPEGVPAPIESAVYFAVSELLTNAARHGGAARATVALSHDDAGLTVAVTDDGRGGADPAKGSGLRGIRRRIAAFDGTLALDSPRGGPTTATVSVPAGPGEPGPVVPVDLGGPPRWRRWPAQVCLSVFALPLFPLGVVSMVYALAYGPDVVWIGWLGLAGREWQVMITMVLVGIGLFAVGMVLNVQNVRAARRPTTPQAEFVE</sequence>
<dbReference type="Pfam" id="PF07730">
    <property type="entry name" value="HisKA_3"/>
    <property type="match status" value="1"/>
</dbReference>
<comment type="catalytic activity">
    <reaction evidence="1">
        <text>ATP + protein L-histidine = ADP + protein N-phospho-L-histidine.</text>
        <dbReference type="EC" id="2.7.13.3"/>
    </reaction>
</comment>
<evidence type="ECO:0000256" key="1">
    <source>
        <dbReference type="ARBA" id="ARBA00000085"/>
    </source>
</evidence>
<feature type="transmembrane region" description="Helical" evidence="10">
    <location>
        <begin position="212"/>
        <end position="232"/>
    </location>
</feature>
<keyword evidence="10" id="KW-0812">Transmembrane</keyword>
<dbReference type="InterPro" id="IPR003594">
    <property type="entry name" value="HATPase_dom"/>
</dbReference>
<comment type="caution">
    <text evidence="12">The sequence shown here is derived from an EMBL/GenBank/DDBJ whole genome shotgun (WGS) entry which is preliminary data.</text>
</comment>
<evidence type="ECO:0000313" key="12">
    <source>
        <dbReference type="EMBL" id="PZG26883.1"/>
    </source>
</evidence>
<keyword evidence="5" id="KW-0547">Nucleotide-binding</keyword>
<organism evidence="12 13">
    <name type="scientific">Spongiactinospora gelatinilytica</name>
    <dbReference type="NCBI Taxonomy" id="2666298"/>
    <lineage>
        <taxon>Bacteria</taxon>
        <taxon>Bacillati</taxon>
        <taxon>Actinomycetota</taxon>
        <taxon>Actinomycetes</taxon>
        <taxon>Streptosporangiales</taxon>
        <taxon>Streptosporangiaceae</taxon>
        <taxon>Spongiactinospora</taxon>
    </lineage>
</organism>
<dbReference type="Pfam" id="PF02518">
    <property type="entry name" value="HATPase_c"/>
    <property type="match status" value="1"/>
</dbReference>
<feature type="transmembrane region" description="Helical" evidence="10">
    <location>
        <begin position="77"/>
        <end position="100"/>
    </location>
</feature>
<evidence type="ECO:0000259" key="11">
    <source>
        <dbReference type="SMART" id="SM00387"/>
    </source>
</evidence>
<keyword evidence="13" id="KW-1185">Reference proteome</keyword>
<dbReference type="Proteomes" id="UP000248544">
    <property type="component" value="Unassembled WGS sequence"/>
</dbReference>